<gene>
    <name evidence="1" type="ORF">SPELUC_LOCUS18015</name>
</gene>
<dbReference type="EMBL" id="CAJVPW010079389">
    <property type="protein sequence ID" value="CAG8800373.1"/>
    <property type="molecule type" value="Genomic_DNA"/>
</dbReference>
<comment type="caution">
    <text evidence="1">The sequence shown here is derived from an EMBL/GenBank/DDBJ whole genome shotgun (WGS) entry which is preliminary data.</text>
</comment>
<dbReference type="Proteomes" id="UP000789366">
    <property type="component" value="Unassembled WGS sequence"/>
</dbReference>
<proteinExistence type="predicted"/>
<organism evidence="1 2">
    <name type="scientific">Cetraspora pellucida</name>
    <dbReference type="NCBI Taxonomy" id="1433469"/>
    <lineage>
        <taxon>Eukaryota</taxon>
        <taxon>Fungi</taxon>
        <taxon>Fungi incertae sedis</taxon>
        <taxon>Mucoromycota</taxon>
        <taxon>Glomeromycotina</taxon>
        <taxon>Glomeromycetes</taxon>
        <taxon>Diversisporales</taxon>
        <taxon>Gigasporaceae</taxon>
        <taxon>Cetraspora</taxon>
    </lineage>
</organism>
<keyword evidence="2" id="KW-1185">Reference proteome</keyword>
<name>A0ACA9RMP0_9GLOM</name>
<feature type="non-terminal residue" evidence="1">
    <location>
        <position position="1"/>
    </location>
</feature>
<sequence length="99" mass="11848">KDRRMVRKIRNLNNAIKKMFPSIFFPDLTIDEFTPELAINIHKEIGKEIIENAGQYRKKFVMAAEDKFIYMAPDLIEENIINLFKLTREKFKKELELED</sequence>
<reference evidence="1" key="1">
    <citation type="submission" date="2021-06" db="EMBL/GenBank/DDBJ databases">
        <authorList>
            <person name="Kallberg Y."/>
            <person name="Tangrot J."/>
            <person name="Rosling A."/>
        </authorList>
    </citation>
    <scope>NUCLEOTIDE SEQUENCE</scope>
    <source>
        <strain evidence="1">28 12/20/2015</strain>
    </source>
</reference>
<protein>
    <submittedName>
        <fullName evidence="1">11145_t:CDS:1</fullName>
    </submittedName>
</protein>
<evidence type="ECO:0000313" key="1">
    <source>
        <dbReference type="EMBL" id="CAG8800373.1"/>
    </source>
</evidence>
<feature type="non-terminal residue" evidence="1">
    <location>
        <position position="99"/>
    </location>
</feature>
<accession>A0ACA9RMP0</accession>
<evidence type="ECO:0000313" key="2">
    <source>
        <dbReference type="Proteomes" id="UP000789366"/>
    </source>
</evidence>